<dbReference type="RefSeq" id="XP_032105469.1">
    <property type="nucleotide sequence ID" value="XM_032249578.1"/>
</dbReference>
<name>A0A6J3FI77_SAPAP</name>
<feature type="compositionally biased region" description="Polar residues" evidence="1">
    <location>
        <begin position="216"/>
        <end position="226"/>
    </location>
</feature>
<feature type="compositionally biased region" description="Basic residues" evidence="1">
    <location>
        <begin position="197"/>
        <end position="214"/>
    </location>
</feature>
<dbReference type="Proteomes" id="UP000504640">
    <property type="component" value="Unplaced"/>
</dbReference>
<keyword evidence="2" id="KW-1185">Reference proteome</keyword>
<reference evidence="3" key="1">
    <citation type="submission" date="2025-08" db="UniProtKB">
        <authorList>
            <consortium name="RefSeq"/>
        </authorList>
    </citation>
    <scope>IDENTIFICATION</scope>
    <source>
        <tissue evidence="3">Blood</tissue>
    </source>
</reference>
<feature type="compositionally biased region" description="Basic and acidic residues" evidence="1">
    <location>
        <begin position="46"/>
        <end position="60"/>
    </location>
</feature>
<sequence length="226" mass="23319">MPAHRKTSSPNSPCSWLVLFQALRWDARGTGLGTASSKRSALCRHHSSEPAKERPGRREGGSGGARPGRFCPSTRAPGAPPPFAVTAPPGRGSCQPVRPSPESARSAAGCSVRSRPGRRAAPLQPAAETGPSPVPRARPAAGSATSNPSARKADGGALSSPPTQGEGAGEGKAAAVCAGDSRARLLIFPGCFPSRVRSARRPRKEPGKWSRRGRASSVTTHTKAKD</sequence>
<evidence type="ECO:0000256" key="1">
    <source>
        <dbReference type="SAM" id="MobiDB-lite"/>
    </source>
</evidence>
<dbReference type="AlphaFoldDB" id="A0A6J3FI77"/>
<organism evidence="2 3">
    <name type="scientific">Sapajus apella</name>
    <name type="common">Brown-capped capuchin</name>
    <name type="synonym">Cebus apella</name>
    <dbReference type="NCBI Taxonomy" id="9515"/>
    <lineage>
        <taxon>Eukaryota</taxon>
        <taxon>Metazoa</taxon>
        <taxon>Chordata</taxon>
        <taxon>Craniata</taxon>
        <taxon>Vertebrata</taxon>
        <taxon>Euteleostomi</taxon>
        <taxon>Mammalia</taxon>
        <taxon>Eutheria</taxon>
        <taxon>Euarchontoglires</taxon>
        <taxon>Primates</taxon>
        <taxon>Haplorrhini</taxon>
        <taxon>Platyrrhini</taxon>
        <taxon>Cebidae</taxon>
        <taxon>Cebinae</taxon>
        <taxon>Sapajus</taxon>
    </lineage>
</organism>
<evidence type="ECO:0000313" key="2">
    <source>
        <dbReference type="Proteomes" id="UP000504640"/>
    </source>
</evidence>
<evidence type="ECO:0000313" key="3">
    <source>
        <dbReference type="RefSeq" id="XP_032105469.1"/>
    </source>
</evidence>
<dbReference type="GeneID" id="116530991"/>
<feature type="region of interest" description="Disordered" evidence="1">
    <location>
        <begin position="30"/>
        <end position="175"/>
    </location>
</feature>
<accession>A0A6J3FI77</accession>
<feature type="region of interest" description="Disordered" evidence="1">
    <location>
        <begin position="193"/>
        <end position="226"/>
    </location>
</feature>
<protein>
    <submittedName>
        <fullName evidence="3">Uncharacterized protein LOC116530991</fullName>
    </submittedName>
</protein>
<proteinExistence type="predicted"/>
<gene>
    <name evidence="3" type="primary">LOC116530991</name>
</gene>